<reference evidence="5" key="1">
    <citation type="journal article" date="2021" name="PeerJ">
        <title>Extensive microbial diversity within the chicken gut microbiome revealed by metagenomics and culture.</title>
        <authorList>
            <person name="Gilroy R."/>
            <person name="Ravi A."/>
            <person name="Getino M."/>
            <person name="Pursley I."/>
            <person name="Horton D.L."/>
            <person name="Alikhan N.F."/>
            <person name="Baker D."/>
            <person name="Gharbi K."/>
            <person name="Hall N."/>
            <person name="Watson M."/>
            <person name="Adriaenssens E.M."/>
            <person name="Foster-Nyarko E."/>
            <person name="Jarju S."/>
            <person name="Secka A."/>
            <person name="Antonio M."/>
            <person name="Oren A."/>
            <person name="Chaudhuri R.R."/>
            <person name="La Ragione R."/>
            <person name="Hildebrand F."/>
            <person name="Pallen M.J."/>
        </authorList>
    </citation>
    <scope>NUCLEOTIDE SEQUENCE</scope>
    <source>
        <strain evidence="5">CHK192-9172</strain>
    </source>
</reference>
<dbReference type="PANTHER" id="PTHR43630:SF1">
    <property type="entry name" value="POLY-BETA-1,6-N-ACETYL-D-GLUCOSAMINE SYNTHASE"/>
    <property type="match status" value="1"/>
</dbReference>
<dbReference type="Pfam" id="PF13641">
    <property type="entry name" value="Glyco_tranf_2_3"/>
    <property type="match status" value="1"/>
</dbReference>
<proteinExistence type="inferred from homology"/>
<accession>A0A9D2D237</accession>
<reference evidence="5" key="2">
    <citation type="submission" date="2021-04" db="EMBL/GenBank/DDBJ databases">
        <authorList>
            <person name="Gilroy R."/>
        </authorList>
    </citation>
    <scope>NUCLEOTIDE SEQUENCE</scope>
    <source>
        <strain evidence="5">CHK192-9172</strain>
    </source>
</reference>
<evidence type="ECO:0000256" key="3">
    <source>
        <dbReference type="ARBA" id="ARBA00022679"/>
    </source>
</evidence>
<feature type="transmembrane region" description="Helical" evidence="4">
    <location>
        <begin position="334"/>
        <end position="353"/>
    </location>
</feature>
<dbReference type="InterPro" id="IPR029044">
    <property type="entry name" value="Nucleotide-diphossugar_trans"/>
</dbReference>
<evidence type="ECO:0000256" key="4">
    <source>
        <dbReference type="SAM" id="Phobius"/>
    </source>
</evidence>
<protein>
    <submittedName>
        <fullName evidence="5">Glycosyltransferase</fullName>
        <ecNumber evidence="5">2.4.-.-</ecNumber>
    </submittedName>
</protein>
<dbReference type="EC" id="2.4.-.-" evidence="5"/>
<comment type="similarity">
    <text evidence="1">Belongs to the glycosyltransferase 2 family.</text>
</comment>
<dbReference type="AlphaFoldDB" id="A0A9D2D237"/>
<keyword evidence="4" id="KW-0472">Membrane</keyword>
<keyword evidence="4" id="KW-1133">Transmembrane helix</keyword>
<feature type="transmembrane region" description="Helical" evidence="4">
    <location>
        <begin position="373"/>
        <end position="395"/>
    </location>
</feature>
<keyword evidence="3 5" id="KW-0808">Transferase</keyword>
<gene>
    <name evidence="5" type="ORF">IAA08_04690</name>
</gene>
<comment type="caution">
    <text evidence="5">The sequence shown here is derived from an EMBL/GenBank/DDBJ whole genome shotgun (WGS) entry which is preliminary data.</text>
</comment>
<feature type="transmembrane region" description="Helical" evidence="4">
    <location>
        <begin position="304"/>
        <end position="327"/>
    </location>
</feature>
<feature type="transmembrane region" description="Helical" evidence="4">
    <location>
        <begin position="7"/>
        <end position="29"/>
    </location>
</feature>
<evidence type="ECO:0000313" key="6">
    <source>
        <dbReference type="Proteomes" id="UP000824024"/>
    </source>
</evidence>
<dbReference type="SUPFAM" id="SSF53448">
    <property type="entry name" value="Nucleotide-diphospho-sugar transferases"/>
    <property type="match status" value="1"/>
</dbReference>
<dbReference type="GO" id="GO:0016757">
    <property type="term" value="F:glycosyltransferase activity"/>
    <property type="evidence" value="ECO:0007669"/>
    <property type="project" value="UniProtKB-KW"/>
</dbReference>
<evidence type="ECO:0000256" key="2">
    <source>
        <dbReference type="ARBA" id="ARBA00022676"/>
    </source>
</evidence>
<evidence type="ECO:0000313" key="5">
    <source>
        <dbReference type="EMBL" id="HIZ07216.1"/>
    </source>
</evidence>
<dbReference type="Gene3D" id="3.90.550.10">
    <property type="entry name" value="Spore Coat Polysaccharide Biosynthesis Protein SpsA, Chain A"/>
    <property type="match status" value="1"/>
</dbReference>
<keyword evidence="4" id="KW-0812">Transmembrane</keyword>
<sequence length="422" mass="48804">MIFAVHMINYIILGVLAVCFAYQAVYFFIPYLKKEKEHRPEKRNRFAVLIAARNEEGVIGHLIESIWMQDYPEELLDIYVAADNCNDNTARVAREKGAFVYERFNKIQVGKGYALNYLLNAMKQDGKRDQYDGYFIFDADNLLDRNYIKEMNRTFCDGFRVITSYRNTKNFGSNWLTSGYGLWFLHEAQWLNRARMLAGTSCAVSGTGFFFSREILERMGEWNYFLLTEDIEFTVSQILQGEKIGYNKNAIFYDEQPERFVQSWHQRARWVKGYQQVFAKYGKQIAKGIFKDRNFACFDMTMSIWPAFAVTAFSIGANLALILAGLLTDQDISFVLYNGALSFAKTYGMMGLLGAWTLFTEWKQIHASAGRKLFSLLTFPGFMFTFAPIAFVAIVKKVEWKPIEHRCIMGVGQLHVHKVNEP</sequence>
<evidence type="ECO:0000256" key="1">
    <source>
        <dbReference type="ARBA" id="ARBA00006739"/>
    </source>
</evidence>
<keyword evidence="2 5" id="KW-0328">Glycosyltransferase</keyword>
<dbReference type="Proteomes" id="UP000824024">
    <property type="component" value="Unassembled WGS sequence"/>
</dbReference>
<name>A0A9D2D237_9FIRM</name>
<dbReference type="CDD" id="cd06438">
    <property type="entry name" value="EpsO_like"/>
    <property type="match status" value="1"/>
</dbReference>
<dbReference type="PANTHER" id="PTHR43630">
    <property type="entry name" value="POLY-BETA-1,6-N-ACETYL-D-GLUCOSAMINE SYNTHASE"/>
    <property type="match status" value="1"/>
</dbReference>
<dbReference type="EMBL" id="DXCH01000133">
    <property type="protein sequence ID" value="HIZ07216.1"/>
    <property type="molecule type" value="Genomic_DNA"/>
</dbReference>
<organism evidence="5 6">
    <name type="scientific">Candidatus Eubacterium avistercoris</name>
    <dbReference type="NCBI Taxonomy" id="2838567"/>
    <lineage>
        <taxon>Bacteria</taxon>
        <taxon>Bacillati</taxon>
        <taxon>Bacillota</taxon>
        <taxon>Clostridia</taxon>
        <taxon>Eubacteriales</taxon>
        <taxon>Eubacteriaceae</taxon>
        <taxon>Eubacterium</taxon>
    </lineage>
</organism>